<name>A0A917H0B3_9BACL</name>
<organism evidence="1 2">
    <name type="scientific">Paenibacillus radicis</name>
    <name type="common">ex Gao et al. 2016</name>
    <dbReference type="NCBI Taxonomy" id="1737354"/>
    <lineage>
        <taxon>Bacteria</taxon>
        <taxon>Bacillati</taxon>
        <taxon>Bacillota</taxon>
        <taxon>Bacilli</taxon>
        <taxon>Bacillales</taxon>
        <taxon>Paenibacillaceae</taxon>
        <taxon>Paenibacillus</taxon>
    </lineage>
</organism>
<dbReference type="Proteomes" id="UP000600247">
    <property type="component" value="Unassembled WGS sequence"/>
</dbReference>
<accession>A0A917H0B3</accession>
<sequence>MSLFEKIYNYQMIARLEDAEAVAVTAQEREWLSAMLRRPEAEHAFSPSTLVKLRSLMNRDGDRAIDESEHIAEEILEKAASLTGQLYHPLLRPLREALTNRLGLQLTYAVKDGSVRMRQHGYPYKLEYSMVKREWYLLWFHLRRRCVMVTKLQNIAEAAEALIPAQQAEAAEKKMTAYYASKQQQAVIQIIPQFNRELSRILYAFSCFDKEVSYEESTDTYRITLIYLRDESDFVLSRIRFLGKRILVTEGDYLRKRMYEAAQKSLMRYGITP</sequence>
<dbReference type="RefSeq" id="WP_188888451.1">
    <property type="nucleotide sequence ID" value="NZ_BMHY01000002.1"/>
</dbReference>
<dbReference type="AlphaFoldDB" id="A0A917H0B3"/>
<gene>
    <name evidence="1" type="ORF">GCM10010918_16910</name>
</gene>
<dbReference type="EMBL" id="BMHY01000002">
    <property type="protein sequence ID" value="GGG63561.1"/>
    <property type="molecule type" value="Genomic_DNA"/>
</dbReference>
<keyword evidence="2" id="KW-1185">Reference proteome</keyword>
<evidence type="ECO:0000313" key="2">
    <source>
        <dbReference type="Proteomes" id="UP000600247"/>
    </source>
</evidence>
<evidence type="ECO:0000313" key="1">
    <source>
        <dbReference type="EMBL" id="GGG63561.1"/>
    </source>
</evidence>
<proteinExistence type="predicted"/>
<protein>
    <recommendedName>
        <fullName evidence="3">WYL domain-containing protein</fullName>
    </recommendedName>
</protein>
<comment type="caution">
    <text evidence="1">The sequence shown here is derived from an EMBL/GenBank/DDBJ whole genome shotgun (WGS) entry which is preliminary data.</text>
</comment>
<dbReference type="PROSITE" id="PS52050">
    <property type="entry name" value="WYL"/>
    <property type="match status" value="1"/>
</dbReference>
<reference evidence="1 2" key="1">
    <citation type="journal article" date="2014" name="Int. J. Syst. Evol. Microbiol.">
        <title>Complete genome sequence of Corynebacterium casei LMG S-19264T (=DSM 44701T), isolated from a smear-ripened cheese.</title>
        <authorList>
            <consortium name="US DOE Joint Genome Institute (JGI-PGF)"/>
            <person name="Walter F."/>
            <person name="Albersmeier A."/>
            <person name="Kalinowski J."/>
            <person name="Ruckert C."/>
        </authorList>
    </citation>
    <scope>NUCLEOTIDE SEQUENCE [LARGE SCALE GENOMIC DNA]</scope>
    <source>
        <strain evidence="1 2">CGMCC 1.15286</strain>
    </source>
</reference>
<evidence type="ECO:0008006" key="3">
    <source>
        <dbReference type="Google" id="ProtNLM"/>
    </source>
</evidence>